<accession>A0A1T8VEE7</accession>
<proteinExistence type="predicted"/>
<dbReference type="AlphaFoldDB" id="A0A1T8VEE7"/>
<organism evidence="1 2">
    <name type="scientific">Mycobacteroides abscessus subsp. massiliense</name>
    <dbReference type="NCBI Taxonomy" id="1962118"/>
    <lineage>
        <taxon>Bacteria</taxon>
        <taxon>Bacillati</taxon>
        <taxon>Actinomycetota</taxon>
        <taxon>Actinomycetes</taxon>
        <taxon>Mycobacteriales</taxon>
        <taxon>Mycobacteriaceae</taxon>
        <taxon>Mycobacteroides</taxon>
        <taxon>Mycobacteroides abscessus</taxon>
    </lineage>
</organism>
<reference evidence="1 2" key="1">
    <citation type="submission" date="2016-11" db="EMBL/GenBank/DDBJ databases">
        <authorList>
            <consortium name="Pathogen Informatics"/>
        </authorList>
    </citation>
    <scope>NUCLEOTIDE SEQUENCE [LARGE SCALE GENOMIC DNA]</scope>
    <source>
        <strain evidence="1 2">911</strain>
    </source>
</reference>
<name>A0A1T8VEE7_9MYCO</name>
<dbReference type="RefSeq" id="WP_079636369.1">
    <property type="nucleotide sequence ID" value="NZ_FVGW01000026.1"/>
</dbReference>
<sequence length="149" mass="16576">MIVIPKPLLDEVIERQNVHRHTGVKTVERKANISLKGEVLHRVTYNDGFWEYLTCAELNEILAGDATYRATIVDPYKPGRTPVWESGPITRKLATEARSEAINTAIAHIRACDDGAVAQYLLQEDADAIRISVVGTGEHVADLVLEKWS</sequence>
<protein>
    <submittedName>
        <fullName evidence="1">Uncharacterized protein</fullName>
    </submittedName>
</protein>
<evidence type="ECO:0000313" key="2">
    <source>
        <dbReference type="Proteomes" id="UP000190074"/>
    </source>
</evidence>
<gene>
    <name evidence="1" type="ORF">SAMEA2259716_05806</name>
</gene>
<evidence type="ECO:0000313" key="1">
    <source>
        <dbReference type="EMBL" id="SKN03435.1"/>
    </source>
</evidence>
<dbReference type="Proteomes" id="UP000190074">
    <property type="component" value="Unassembled WGS sequence"/>
</dbReference>
<dbReference type="EMBL" id="FVGW01000026">
    <property type="protein sequence ID" value="SKN03435.1"/>
    <property type="molecule type" value="Genomic_DNA"/>
</dbReference>